<dbReference type="Pfam" id="PF20242">
    <property type="entry name" value="Emfourin"/>
    <property type="match status" value="1"/>
</dbReference>
<proteinExistence type="predicted"/>
<evidence type="ECO:0000256" key="1">
    <source>
        <dbReference type="SAM" id="MobiDB-lite"/>
    </source>
</evidence>
<accession>A0ABV2YJ03</accession>
<keyword evidence="3" id="KW-1185">Reference proteome</keyword>
<name>A0ABV2YJ03_9ACTN</name>
<evidence type="ECO:0000313" key="2">
    <source>
        <dbReference type="EMBL" id="MEU3555705.1"/>
    </source>
</evidence>
<dbReference type="RefSeq" id="WP_108955386.1">
    <property type="nucleotide sequence ID" value="NZ_BEVZ01000005.1"/>
</dbReference>
<organism evidence="2 3">
    <name type="scientific">Streptomyces fragilis</name>
    <dbReference type="NCBI Taxonomy" id="67301"/>
    <lineage>
        <taxon>Bacteria</taxon>
        <taxon>Bacillati</taxon>
        <taxon>Actinomycetota</taxon>
        <taxon>Actinomycetes</taxon>
        <taxon>Kitasatosporales</taxon>
        <taxon>Streptomycetaceae</taxon>
        <taxon>Streptomyces</taxon>
    </lineage>
</organism>
<dbReference type="EMBL" id="JBEZUR010000022">
    <property type="protein sequence ID" value="MEU3555705.1"/>
    <property type="molecule type" value="Genomic_DNA"/>
</dbReference>
<gene>
    <name evidence="2" type="ORF">AB0E65_16035</name>
</gene>
<reference evidence="2 3" key="1">
    <citation type="submission" date="2024-06" db="EMBL/GenBank/DDBJ databases">
        <title>The Natural Products Discovery Center: Release of the First 8490 Sequenced Strains for Exploring Actinobacteria Biosynthetic Diversity.</title>
        <authorList>
            <person name="Kalkreuter E."/>
            <person name="Kautsar S.A."/>
            <person name="Yang D."/>
            <person name="Bader C.D."/>
            <person name="Teijaro C.N."/>
            <person name="Fluegel L."/>
            <person name="Davis C.M."/>
            <person name="Simpson J.R."/>
            <person name="Lauterbach L."/>
            <person name="Steele A.D."/>
            <person name="Gui C."/>
            <person name="Meng S."/>
            <person name="Li G."/>
            <person name="Viehrig K."/>
            <person name="Ye F."/>
            <person name="Su P."/>
            <person name="Kiefer A.F."/>
            <person name="Nichols A."/>
            <person name="Cepeda A.J."/>
            <person name="Yan W."/>
            <person name="Fan B."/>
            <person name="Jiang Y."/>
            <person name="Adhikari A."/>
            <person name="Zheng C.-J."/>
            <person name="Schuster L."/>
            <person name="Cowan T.M."/>
            <person name="Smanski M.J."/>
            <person name="Chevrette M.G."/>
            <person name="De Carvalho L.P.S."/>
            <person name="Shen B."/>
        </authorList>
    </citation>
    <scope>NUCLEOTIDE SEQUENCE [LARGE SCALE GENOMIC DNA]</scope>
    <source>
        <strain evidence="2 3">NPDC038104</strain>
    </source>
</reference>
<feature type="region of interest" description="Disordered" evidence="1">
    <location>
        <begin position="69"/>
        <end position="93"/>
    </location>
</feature>
<sequence length="93" mass="9731">MRIEVTRSGGFAGSVRRAVVDTDGLADAEEWHRLAEEALAGGAGPSQAASPVRDGFRYEFTVDGSRGVEAGEQDLTPAQRTLASRALAEGARA</sequence>
<dbReference type="InterPro" id="IPR049457">
    <property type="entry name" value="Emfourin"/>
</dbReference>
<dbReference type="Proteomes" id="UP001550850">
    <property type="component" value="Unassembled WGS sequence"/>
</dbReference>
<protein>
    <submittedName>
        <fullName evidence="2">Protealysin inhibitor emfourin</fullName>
    </submittedName>
</protein>
<comment type="caution">
    <text evidence="2">The sequence shown here is derived from an EMBL/GenBank/DDBJ whole genome shotgun (WGS) entry which is preliminary data.</text>
</comment>
<evidence type="ECO:0000313" key="3">
    <source>
        <dbReference type="Proteomes" id="UP001550850"/>
    </source>
</evidence>